<protein>
    <recommendedName>
        <fullName evidence="8">UDP-N-acetylmuramoyl-tripeptide--D-alanyl-D-alanine ligase</fullName>
    </recommendedName>
</protein>
<sequence>MFKHIIQKKLEQYVKKYLRLHPDIKLIIVTGSVGKTSTKVAIGTVLSEKFRVRLHEGNHNAELSTPLAILGIEYPKNVKSISAWLKIFTAARRRIKEPADVDVIVQEVGSDRIGQVPHFGTYAKPAIAVVTAVSEEHMEFFKTLDAVAAEELSAANFSDRALINRDDIAGKYADDLTNANINTYGTTDAAEYNFTQEDFSISNGFTGIFRARGEFDVGIKVNVKVMGEHSIRAVVAAGAVGVRMGLSQDQLRNGLEKIRAVSGRMNVLRGVRNTVIIDDTYNASPLAVESALEALYQLSVPQKIAVLGSMNELGDTSPAAHELVGQLCNGNQLAYVVTVGDNAETYLAPAAKKNGNQVVSFKSALEAGAFVHKVLEEGAAILFKGSQGGIYLEEAVKIVLHSTEDESRLVRQSPEWLQIKSDFFSKF</sequence>
<dbReference type="AlphaFoldDB" id="A0A4Q0AIM5"/>
<gene>
    <name evidence="6" type="ORF">EOT05_04145</name>
</gene>
<dbReference type="SUPFAM" id="SSF53623">
    <property type="entry name" value="MurD-like peptide ligases, catalytic domain"/>
    <property type="match status" value="1"/>
</dbReference>
<keyword evidence="7" id="KW-1185">Reference proteome</keyword>
<keyword evidence="2" id="KW-0547">Nucleotide-binding</keyword>
<accession>A0A4Q0AIM5</accession>
<dbReference type="InterPro" id="IPR036565">
    <property type="entry name" value="Mur-like_cat_sf"/>
</dbReference>
<comment type="caution">
    <text evidence="6">The sequence shown here is derived from an EMBL/GenBank/DDBJ whole genome shotgun (WGS) entry which is preliminary data.</text>
</comment>
<dbReference type="InterPro" id="IPR051046">
    <property type="entry name" value="MurCDEF_CellWall_CoF430Synth"/>
</dbReference>
<evidence type="ECO:0000259" key="4">
    <source>
        <dbReference type="Pfam" id="PF02875"/>
    </source>
</evidence>
<dbReference type="PANTHER" id="PTHR43024">
    <property type="entry name" value="UDP-N-ACETYLMURAMOYL-TRIPEPTIDE--D-ALANYL-D-ALANINE LIGASE"/>
    <property type="match status" value="1"/>
</dbReference>
<dbReference type="Gene3D" id="3.90.190.20">
    <property type="entry name" value="Mur ligase, C-terminal domain"/>
    <property type="match status" value="1"/>
</dbReference>
<evidence type="ECO:0008006" key="8">
    <source>
        <dbReference type="Google" id="ProtNLM"/>
    </source>
</evidence>
<dbReference type="GO" id="GO:0005524">
    <property type="term" value="F:ATP binding"/>
    <property type="evidence" value="ECO:0007669"/>
    <property type="project" value="UniProtKB-KW"/>
</dbReference>
<keyword evidence="1" id="KW-0436">Ligase</keyword>
<dbReference type="InterPro" id="IPR004101">
    <property type="entry name" value="Mur_ligase_C"/>
</dbReference>
<proteinExistence type="predicted"/>
<keyword evidence="3" id="KW-0067">ATP-binding</keyword>
<feature type="domain" description="Mur ligase central" evidence="5">
    <location>
        <begin position="29"/>
        <end position="240"/>
    </location>
</feature>
<dbReference type="Pfam" id="PF08245">
    <property type="entry name" value="Mur_ligase_M"/>
    <property type="match status" value="1"/>
</dbReference>
<dbReference type="Gene3D" id="3.40.1190.10">
    <property type="entry name" value="Mur-like, catalytic domain"/>
    <property type="match status" value="1"/>
</dbReference>
<dbReference type="GO" id="GO:0016881">
    <property type="term" value="F:acid-amino acid ligase activity"/>
    <property type="evidence" value="ECO:0007669"/>
    <property type="project" value="InterPro"/>
</dbReference>
<dbReference type="InterPro" id="IPR013221">
    <property type="entry name" value="Mur_ligase_cen"/>
</dbReference>
<name>A0A4Q0AIM5_9BACT</name>
<feature type="domain" description="Mur ligase C-terminal" evidence="4">
    <location>
        <begin position="263"/>
        <end position="386"/>
    </location>
</feature>
<dbReference type="SUPFAM" id="SSF53244">
    <property type="entry name" value="MurD-like peptide ligases, peptide-binding domain"/>
    <property type="match status" value="1"/>
</dbReference>
<dbReference type="EMBL" id="SCKX01000001">
    <property type="protein sequence ID" value="RWZ78906.1"/>
    <property type="molecule type" value="Genomic_DNA"/>
</dbReference>
<evidence type="ECO:0000256" key="1">
    <source>
        <dbReference type="ARBA" id="ARBA00022598"/>
    </source>
</evidence>
<dbReference type="Pfam" id="PF02875">
    <property type="entry name" value="Mur_ligase_C"/>
    <property type="match status" value="1"/>
</dbReference>
<evidence type="ECO:0000259" key="5">
    <source>
        <dbReference type="Pfam" id="PF08245"/>
    </source>
</evidence>
<reference evidence="6" key="1">
    <citation type="submission" date="2019-01" db="EMBL/GenBank/DDBJ databases">
        <title>Genomic signatures and co-occurrence patterns of the ultra-small Saccharimodia (Patescibacteria phylum) suggest a symbiotic lifestyle.</title>
        <authorList>
            <person name="Lemos L."/>
            <person name="Medeiros J."/>
            <person name="Andreote F."/>
            <person name="Fernandes G."/>
            <person name="Varani A."/>
            <person name="Oliveira G."/>
            <person name="Pylro V."/>
        </authorList>
    </citation>
    <scope>NUCLEOTIDE SEQUENCE [LARGE SCALE GENOMIC DNA]</scope>
    <source>
        <strain evidence="6">AMD02</strain>
    </source>
</reference>
<evidence type="ECO:0000313" key="6">
    <source>
        <dbReference type="EMBL" id="RWZ78906.1"/>
    </source>
</evidence>
<dbReference type="PANTHER" id="PTHR43024:SF1">
    <property type="entry name" value="UDP-N-ACETYLMURAMOYL-TRIPEPTIDE--D-ALANYL-D-ALANINE LIGASE"/>
    <property type="match status" value="1"/>
</dbReference>
<dbReference type="Proteomes" id="UP000289257">
    <property type="component" value="Unassembled WGS sequence"/>
</dbReference>
<dbReference type="InterPro" id="IPR036615">
    <property type="entry name" value="Mur_ligase_C_dom_sf"/>
</dbReference>
<evidence type="ECO:0000256" key="3">
    <source>
        <dbReference type="ARBA" id="ARBA00022840"/>
    </source>
</evidence>
<evidence type="ECO:0000256" key="2">
    <source>
        <dbReference type="ARBA" id="ARBA00022741"/>
    </source>
</evidence>
<organism evidence="6 7">
    <name type="scientific">Candidatus Microsaccharimonas sossegonensis</name>
    <dbReference type="NCBI Taxonomy" id="2506948"/>
    <lineage>
        <taxon>Bacteria</taxon>
        <taxon>Candidatus Saccharimonadota</taxon>
        <taxon>Candidatus Saccharimonadia</taxon>
        <taxon>Candidatus Saccharimonadales</taxon>
        <taxon>Candidatus Saccharimonadaceae</taxon>
        <taxon>Candidatus Microsaccharimonas</taxon>
    </lineage>
</organism>
<evidence type="ECO:0000313" key="7">
    <source>
        <dbReference type="Proteomes" id="UP000289257"/>
    </source>
</evidence>